<evidence type="ECO:0008006" key="6">
    <source>
        <dbReference type="Google" id="ProtNLM"/>
    </source>
</evidence>
<dbReference type="GO" id="GO:0022857">
    <property type="term" value="F:transmembrane transporter activity"/>
    <property type="evidence" value="ECO:0007669"/>
    <property type="project" value="TreeGrafter"/>
</dbReference>
<dbReference type="SUPFAM" id="SSF158472">
    <property type="entry name" value="HAMP domain-like"/>
    <property type="match status" value="1"/>
</dbReference>
<dbReference type="PROSITE" id="PS50893">
    <property type="entry name" value="ABC_TRANSPORTER_2"/>
    <property type="match status" value="1"/>
</dbReference>
<dbReference type="SUPFAM" id="SSF47384">
    <property type="entry name" value="Homodimeric domain of signal transducing histidine kinase"/>
    <property type="match status" value="1"/>
</dbReference>
<proteinExistence type="predicted"/>
<protein>
    <recommendedName>
        <fullName evidence="6">Histidine kinase</fullName>
    </recommendedName>
</protein>
<dbReference type="EMBL" id="AOFI03000010">
    <property type="protein sequence ID" value="KAF4324983.1"/>
    <property type="molecule type" value="Genomic_DNA"/>
</dbReference>
<feature type="domain" description="HAMP" evidence="2">
    <location>
        <begin position="70"/>
        <end position="122"/>
    </location>
</feature>
<dbReference type="InterPro" id="IPR003660">
    <property type="entry name" value="HAMP_dom"/>
</dbReference>
<dbReference type="AlphaFoldDB" id="A0A8J4WAW6"/>
<dbReference type="PANTHER" id="PTHR24220">
    <property type="entry name" value="IMPORT ATP-BINDING PROTEIN"/>
    <property type="match status" value="1"/>
</dbReference>
<dbReference type="Pfam" id="PF00005">
    <property type="entry name" value="ABC_tran"/>
    <property type="match status" value="1"/>
</dbReference>
<comment type="caution">
    <text evidence="4">The sequence shown here is derived from an EMBL/GenBank/DDBJ whole genome shotgun (WGS) entry which is preliminary data.</text>
</comment>
<dbReference type="Pfam" id="PF00512">
    <property type="entry name" value="HisKA"/>
    <property type="match status" value="1"/>
</dbReference>
<gene>
    <name evidence="4" type="ORF">G195_001670</name>
</gene>
<dbReference type="SMART" id="SM00388">
    <property type="entry name" value="HisKA"/>
    <property type="match status" value="1"/>
</dbReference>
<evidence type="ECO:0000259" key="2">
    <source>
        <dbReference type="PROSITE" id="PS50885"/>
    </source>
</evidence>
<sequence length="402" mass="45655">MDGSNSLNIAFPVMDGPVGRQIGNAIFTIPQSLVIVQKSSTFTFLVLGTLFIISLILGLLLIVMKRKMRKRVLSPIHQLKQHAEFILKGQYDEHIQYNRTDEMGELYAMLDLMRTEIMYLSEQHIRQEKAQKELITNISHELKTPITTVKVYIEAILEGLCSDEETLMEYMEIMRTHTDKTARLVEDLLVHALQELGQISVEPRELYSHFAFEAMLKPIGHIRIDAYSEREMSEFRTRKIGYIYQSINLVPDLSIQDNIALPGYIAGSKRNEIKARTSHLMKAMDIDGQNSRLPSQTSGGQQQRAAIARALINSPDIIFADEPTGSLNYDHGKAVLDILTDINRKGQSVVMVTHDIQAACRADRLIFIRDGKVGGILEFDKYDEHQIQDRESMVFAFVSGKE</sequence>
<dbReference type="CDD" id="cd00082">
    <property type="entry name" value="HisKA"/>
    <property type="match status" value="1"/>
</dbReference>
<dbReference type="GO" id="GO:0000155">
    <property type="term" value="F:phosphorelay sensor kinase activity"/>
    <property type="evidence" value="ECO:0007669"/>
    <property type="project" value="InterPro"/>
</dbReference>
<dbReference type="InterPro" id="IPR036097">
    <property type="entry name" value="HisK_dim/P_sf"/>
</dbReference>
<feature type="domain" description="ABC transporter" evidence="3">
    <location>
        <begin position="98"/>
        <end position="395"/>
    </location>
</feature>
<dbReference type="CDD" id="cd06225">
    <property type="entry name" value="HAMP"/>
    <property type="match status" value="1"/>
</dbReference>
<evidence type="ECO:0000313" key="4">
    <source>
        <dbReference type="EMBL" id="KAF4324983.1"/>
    </source>
</evidence>
<organism evidence="4 5">
    <name type="scientific">Phytophthora kernoviae 00238/432</name>
    <dbReference type="NCBI Taxonomy" id="1284355"/>
    <lineage>
        <taxon>Eukaryota</taxon>
        <taxon>Sar</taxon>
        <taxon>Stramenopiles</taxon>
        <taxon>Oomycota</taxon>
        <taxon>Peronosporomycetes</taxon>
        <taxon>Peronosporales</taxon>
        <taxon>Peronosporaceae</taxon>
        <taxon>Phytophthora</taxon>
    </lineage>
</organism>
<dbReference type="InterPro" id="IPR027417">
    <property type="entry name" value="P-loop_NTPase"/>
</dbReference>
<dbReference type="GO" id="GO:0005886">
    <property type="term" value="C:plasma membrane"/>
    <property type="evidence" value="ECO:0007669"/>
    <property type="project" value="TreeGrafter"/>
</dbReference>
<dbReference type="Gene3D" id="3.40.50.300">
    <property type="entry name" value="P-loop containing nucleotide triphosphate hydrolases"/>
    <property type="match status" value="1"/>
</dbReference>
<dbReference type="SUPFAM" id="SSF52540">
    <property type="entry name" value="P-loop containing nucleoside triphosphate hydrolases"/>
    <property type="match status" value="1"/>
</dbReference>
<dbReference type="PROSITE" id="PS50885">
    <property type="entry name" value="HAMP"/>
    <property type="match status" value="1"/>
</dbReference>
<keyword evidence="1" id="KW-0812">Transmembrane</keyword>
<name>A0A8J4WAW6_9STRA</name>
<evidence type="ECO:0000259" key="3">
    <source>
        <dbReference type="PROSITE" id="PS50893"/>
    </source>
</evidence>
<evidence type="ECO:0000313" key="5">
    <source>
        <dbReference type="Proteomes" id="UP000702964"/>
    </source>
</evidence>
<dbReference type="Proteomes" id="UP000702964">
    <property type="component" value="Unassembled WGS sequence"/>
</dbReference>
<keyword evidence="1" id="KW-0472">Membrane</keyword>
<dbReference type="GO" id="GO:0005524">
    <property type="term" value="F:ATP binding"/>
    <property type="evidence" value="ECO:0007669"/>
    <property type="project" value="InterPro"/>
</dbReference>
<dbReference type="PANTHER" id="PTHR24220:SF86">
    <property type="entry name" value="ABC TRANSPORTER ABCH.1"/>
    <property type="match status" value="1"/>
</dbReference>
<dbReference type="Pfam" id="PF00672">
    <property type="entry name" value="HAMP"/>
    <property type="match status" value="1"/>
</dbReference>
<keyword evidence="1" id="KW-1133">Transmembrane helix</keyword>
<accession>A0A8J4WAW6</accession>
<dbReference type="GO" id="GO:0016887">
    <property type="term" value="F:ATP hydrolysis activity"/>
    <property type="evidence" value="ECO:0007669"/>
    <property type="project" value="InterPro"/>
</dbReference>
<reference evidence="4" key="2">
    <citation type="submission" date="2020-02" db="EMBL/GenBank/DDBJ databases">
        <authorList>
            <person name="Studholme D.J."/>
        </authorList>
    </citation>
    <scope>NUCLEOTIDE SEQUENCE</scope>
    <source>
        <strain evidence="4">00238/432</strain>
    </source>
</reference>
<dbReference type="InterPro" id="IPR003661">
    <property type="entry name" value="HisK_dim/P_dom"/>
</dbReference>
<dbReference type="Gene3D" id="1.10.287.130">
    <property type="match status" value="1"/>
</dbReference>
<dbReference type="InterPro" id="IPR015854">
    <property type="entry name" value="ABC_transpr_LolD-like"/>
</dbReference>
<reference evidence="4" key="1">
    <citation type="journal article" date="2015" name="Genom Data">
        <title>Draft genome sequences of Phytophthora kernoviae and Phytophthora ramorum lineage EU2 from Scotland.</title>
        <authorList>
            <person name="Sambles C."/>
            <person name="Schlenzig A."/>
            <person name="O'Neill P."/>
            <person name="Grant M."/>
            <person name="Studholme D.J."/>
        </authorList>
    </citation>
    <scope>NUCLEOTIDE SEQUENCE</scope>
    <source>
        <strain evidence="4">00238/432</strain>
    </source>
</reference>
<evidence type="ECO:0000256" key="1">
    <source>
        <dbReference type="SAM" id="Phobius"/>
    </source>
</evidence>
<feature type="transmembrane region" description="Helical" evidence="1">
    <location>
        <begin position="42"/>
        <end position="63"/>
    </location>
</feature>
<dbReference type="InterPro" id="IPR003439">
    <property type="entry name" value="ABC_transporter-like_ATP-bd"/>
</dbReference>
<dbReference type="Gene3D" id="6.10.340.10">
    <property type="match status" value="1"/>
</dbReference>